<evidence type="ECO:0000313" key="4">
    <source>
        <dbReference type="Proteomes" id="UP000320095"/>
    </source>
</evidence>
<dbReference type="Gene3D" id="3.10.450.50">
    <property type="match status" value="1"/>
</dbReference>
<dbReference type="InterPro" id="IPR037401">
    <property type="entry name" value="SnoaL-like"/>
</dbReference>
<dbReference type="CDD" id="cd00531">
    <property type="entry name" value="NTF2_like"/>
    <property type="match status" value="1"/>
</dbReference>
<dbReference type="Proteomes" id="UP000320095">
    <property type="component" value="Unassembled WGS sequence"/>
</dbReference>
<reference evidence="3 4" key="1">
    <citation type="journal article" date="2019" name="Environ. Microbiol.">
        <title>Species interactions and distinct microbial communities in high Arctic permafrost affected cryosols are associated with the CH4 and CO2 gas fluxes.</title>
        <authorList>
            <person name="Altshuler I."/>
            <person name="Hamel J."/>
            <person name="Turney S."/>
            <person name="Magnuson E."/>
            <person name="Levesque R."/>
            <person name="Greer C."/>
            <person name="Whyte L.G."/>
        </authorList>
    </citation>
    <scope>NUCLEOTIDE SEQUENCE [LARGE SCALE GENOMIC DNA]</scope>
    <source>
        <strain evidence="3 4">S5.20</strain>
    </source>
</reference>
<keyword evidence="4" id="KW-1185">Reference proteome</keyword>
<name>A0A502E8U2_9MYCO</name>
<evidence type="ECO:0000259" key="2">
    <source>
        <dbReference type="Pfam" id="PF13577"/>
    </source>
</evidence>
<proteinExistence type="predicted"/>
<accession>A0A502E8U2</accession>
<evidence type="ECO:0000256" key="1">
    <source>
        <dbReference type="SAM" id="MobiDB-lite"/>
    </source>
</evidence>
<organism evidence="3 4">
    <name type="scientific">Mycolicibacterium hodleri</name>
    <dbReference type="NCBI Taxonomy" id="49897"/>
    <lineage>
        <taxon>Bacteria</taxon>
        <taxon>Bacillati</taxon>
        <taxon>Actinomycetota</taxon>
        <taxon>Actinomycetes</taxon>
        <taxon>Mycobacteriales</taxon>
        <taxon>Mycobacteriaceae</taxon>
        <taxon>Mycolicibacterium</taxon>
    </lineage>
</organism>
<protein>
    <submittedName>
        <fullName evidence="3">Nuclear transport factor 2 family protein</fullName>
    </submittedName>
</protein>
<evidence type="ECO:0000313" key="3">
    <source>
        <dbReference type="EMBL" id="TPG32880.1"/>
    </source>
</evidence>
<dbReference type="InterPro" id="IPR032710">
    <property type="entry name" value="NTF2-like_dom_sf"/>
</dbReference>
<dbReference type="SUPFAM" id="SSF54427">
    <property type="entry name" value="NTF2-like"/>
    <property type="match status" value="1"/>
</dbReference>
<feature type="domain" description="SnoaL-like" evidence="2">
    <location>
        <begin position="2"/>
        <end position="122"/>
    </location>
</feature>
<dbReference type="EMBL" id="RCZG01000007">
    <property type="protein sequence ID" value="TPG32880.1"/>
    <property type="molecule type" value="Genomic_DNA"/>
</dbReference>
<dbReference type="OrthoDB" id="1492465at2"/>
<dbReference type="Pfam" id="PF13577">
    <property type="entry name" value="SnoaL_4"/>
    <property type="match status" value="1"/>
</dbReference>
<dbReference type="AlphaFoldDB" id="A0A502E8U2"/>
<sequence length="168" mass="18768">MLDEHQLRKLVHGYCRAVDRGDLEFVRSLYHHDAQDTHGEFSTGSVDDLVGQLAAARPYLRSTQHNVTTVNFAISGRSAEGEIYTIATHTLIAGDRDVDVTVGGRYLDKYEKRDGSWKFVERAIVTDWARVDDPSPVEFGHPITRGTPRGSPDANDPSHQFFSLLGSR</sequence>
<gene>
    <name evidence="3" type="ORF">EAH80_18285</name>
</gene>
<comment type="caution">
    <text evidence="3">The sequence shown here is derived from an EMBL/GenBank/DDBJ whole genome shotgun (WGS) entry which is preliminary data.</text>
</comment>
<dbReference type="RefSeq" id="WP_140694177.1">
    <property type="nucleotide sequence ID" value="NZ_RCZG01000007.1"/>
</dbReference>
<feature type="region of interest" description="Disordered" evidence="1">
    <location>
        <begin position="138"/>
        <end position="158"/>
    </location>
</feature>